<evidence type="ECO:0000313" key="3">
    <source>
        <dbReference type="Proteomes" id="UP000094385"/>
    </source>
</evidence>
<dbReference type="STRING" id="675824.A0A1E3QB81"/>
<keyword evidence="1" id="KW-1133">Transmembrane helix</keyword>
<feature type="transmembrane region" description="Helical" evidence="1">
    <location>
        <begin position="49"/>
        <end position="70"/>
    </location>
</feature>
<dbReference type="OrthoDB" id="2117453at2759"/>
<dbReference type="PANTHER" id="PTHR37451">
    <property type="entry name" value="MARVEL DOMAIN"/>
    <property type="match status" value="1"/>
</dbReference>
<gene>
    <name evidence="2" type="ORF">LIPSTDRAFT_61806</name>
</gene>
<dbReference type="EMBL" id="KV454291">
    <property type="protein sequence ID" value="ODQ74953.1"/>
    <property type="molecule type" value="Genomic_DNA"/>
</dbReference>
<reference evidence="2 3" key="1">
    <citation type="journal article" date="2016" name="Proc. Natl. Acad. Sci. U.S.A.">
        <title>Comparative genomics of biotechnologically important yeasts.</title>
        <authorList>
            <person name="Riley R."/>
            <person name="Haridas S."/>
            <person name="Wolfe K.H."/>
            <person name="Lopes M.R."/>
            <person name="Hittinger C.T."/>
            <person name="Goeker M."/>
            <person name="Salamov A.A."/>
            <person name="Wisecaver J.H."/>
            <person name="Long T.M."/>
            <person name="Calvey C.H."/>
            <person name="Aerts A.L."/>
            <person name="Barry K.W."/>
            <person name="Choi C."/>
            <person name="Clum A."/>
            <person name="Coughlan A.Y."/>
            <person name="Deshpande S."/>
            <person name="Douglass A.P."/>
            <person name="Hanson S.J."/>
            <person name="Klenk H.-P."/>
            <person name="LaButti K.M."/>
            <person name="Lapidus A."/>
            <person name="Lindquist E.A."/>
            <person name="Lipzen A.M."/>
            <person name="Meier-Kolthoff J.P."/>
            <person name="Ohm R.A."/>
            <person name="Otillar R.P."/>
            <person name="Pangilinan J.L."/>
            <person name="Peng Y."/>
            <person name="Rokas A."/>
            <person name="Rosa C.A."/>
            <person name="Scheuner C."/>
            <person name="Sibirny A.A."/>
            <person name="Slot J.C."/>
            <person name="Stielow J.B."/>
            <person name="Sun H."/>
            <person name="Kurtzman C.P."/>
            <person name="Blackwell M."/>
            <person name="Grigoriev I.V."/>
            <person name="Jeffries T.W."/>
        </authorList>
    </citation>
    <scope>NUCLEOTIDE SEQUENCE [LARGE SCALE GENOMIC DNA]</scope>
    <source>
        <strain evidence="2 3">NRRL Y-11557</strain>
    </source>
</reference>
<feature type="transmembrane region" description="Helical" evidence="1">
    <location>
        <begin position="82"/>
        <end position="107"/>
    </location>
</feature>
<dbReference type="Proteomes" id="UP000094385">
    <property type="component" value="Unassembled WGS sequence"/>
</dbReference>
<dbReference type="AlphaFoldDB" id="A0A1E3QB81"/>
<evidence type="ECO:0008006" key="4">
    <source>
        <dbReference type="Google" id="ProtNLM"/>
    </source>
</evidence>
<proteinExistence type="predicted"/>
<keyword evidence="1" id="KW-0812">Transmembrane</keyword>
<keyword evidence="3" id="KW-1185">Reference proteome</keyword>
<name>A0A1E3QB81_LIPST</name>
<accession>A0A1E3QB81</accession>
<evidence type="ECO:0000313" key="2">
    <source>
        <dbReference type="EMBL" id="ODQ74953.1"/>
    </source>
</evidence>
<dbReference type="PANTHER" id="PTHR37451:SF1">
    <property type="entry name" value="MARVEL DOMAIN-CONTAINING PROTEIN"/>
    <property type="match status" value="1"/>
</dbReference>
<sequence>MAGDSSKLSGCLSTVSKIPVIFSLRIGQTILDIILVGLSGWLGSHYYQAIYGFTIFLCIVTLVNILYQVITPQLLTRLHNITAVLVLECLVTLWWFCVFIASTALYFGPLRCNGVYPVGTDENDTGATKCSTINSYQKAVIWFSLIQWVVFTVSLVMVVRVFIEYRRDTVINRVEEAGGVTGFASDTSARGFARDEDDNPFSAADYDSRVDGGAGYTYQSANGGSRYGEQYEMAEYPSPYDEPSYEGRTRPYTAV</sequence>
<feature type="transmembrane region" description="Helical" evidence="1">
    <location>
        <begin position="20"/>
        <end position="43"/>
    </location>
</feature>
<organism evidence="2 3">
    <name type="scientific">Lipomyces starkeyi NRRL Y-11557</name>
    <dbReference type="NCBI Taxonomy" id="675824"/>
    <lineage>
        <taxon>Eukaryota</taxon>
        <taxon>Fungi</taxon>
        <taxon>Dikarya</taxon>
        <taxon>Ascomycota</taxon>
        <taxon>Saccharomycotina</taxon>
        <taxon>Lipomycetes</taxon>
        <taxon>Lipomycetales</taxon>
        <taxon>Lipomycetaceae</taxon>
        <taxon>Lipomyces</taxon>
    </lineage>
</organism>
<keyword evidence="1" id="KW-0472">Membrane</keyword>
<feature type="transmembrane region" description="Helical" evidence="1">
    <location>
        <begin position="141"/>
        <end position="163"/>
    </location>
</feature>
<evidence type="ECO:0000256" key="1">
    <source>
        <dbReference type="SAM" id="Phobius"/>
    </source>
</evidence>
<dbReference type="GO" id="GO:0016020">
    <property type="term" value="C:membrane"/>
    <property type="evidence" value="ECO:0007669"/>
    <property type="project" value="UniProtKB-SubCell"/>
</dbReference>
<protein>
    <recommendedName>
        <fullName evidence="4">MARVEL domain-containing protein</fullName>
    </recommendedName>
</protein>